<dbReference type="EMBL" id="JAIOIV010000107">
    <property type="protein sequence ID" value="MBZ0157210.1"/>
    <property type="molecule type" value="Genomic_DNA"/>
</dbReference>
<gene>
    <name evidence="7" type="ORF">K8I29_13495</name>
</gene>
<evidence type="ECO:0000256" key="4">
    <source>
        <dbReference type="PIRNR" id="PIRNR000124"/>
    </source>
</evidence>
<dbReference type="PANTHER" id="PTHR43491">
    <property type="entry name" value="UDP-N-ACETYL-D-MANNOSAMINE DEHYDROGENASE"/>
    <property type="match status" value="1"/>
</dbReference>
<dbReference type="SUPFAM" id="SSF51735">
    <property type="entry name" value="NAD(P)-binding Rossmann-fold domains"/>
    <property type="match status" value="1"/>
</dbReference>
<keyword evidence="5" id="KW-1133">Transmembrane helix</keyword>
<keyword evidence="2" id="KW-0560">Oxidoreductase</keyword>
<dbReference type="InterPro" id="IPR036220">
    <property type="entry name" value="UDP-Glc/GDP-Man_DH_C_sf"/>
</dbReference>
<dbReference type="InterPro" id="IPR036291">
    <property type="entry name" value="NAD(P)-bd_dom_sf"/>
</dbReference>
<feature type="domain" description="UDP-glucose/GDP-mannose dehydrogenase C-terminal" evidence="6">
    <location>
        <begin position="321"/>
        <end position="422"/>
    </location>
</feature>
<dbReference type="InterPro" id="IPR017476">
    <property type="entry name" value="UDP-Glc/GDP-Man"/>
</dbReference>
<dbReference type="PIRSF" id="PIRSF000124">
    <property type="entry name" value="UDPglc_GDPman_dh"/>
    <property type="match status" value="1"/>
</dbReference>
<dbReference type="GO" id="GO:0051287">
    <property type="term" value="F:NAD binding"/>
    <property type="evidence" value="ECO:0007669"/>
    <property type="project" value="InterPro"/>
</dbReference>
<reference evidence="7" key="1">
    <citation type="journal article" date="2021" name="bioRxiv">
        <title>Unraveling nitrogen, sulfur and carbon metabolic pathways and microbial community transcriptional responses to substrate deprivation and toxicity stresses in a bioreactor mimicking anoxic brackish coastal sediment conditions.</title>
        <authorList>
            <person name="Martins P.D."/>
            <person name="Echeveste M.J."/>
            <person name="Arshad A."/>
            <person name="Kurth J."/>
            <person name="Ouboter H."/>
            <person name="Jetten M.S.M."/>
            <person name="Welte C.U."/>
        </authorList>
    </citation>
    <scope>NUCLEOTIDE SEQUENCE</scope>
    <source>
        <strain evidence="7">MAG_39</strain>
    </source>
</reference>
<evidence type="ECO:0000259" key="6">
    <source>
        <dbReference type="SMART" id="SM00984"/>
    </source>
</evidence>
<reference evidence="7" key="2">
    <citation type="submission" date="2021-08" db="EMBL/GenBank/DDBJ databases">
        <authorList>
            <person name="Dalcin Martins P."/>
        </authorList>
    </citation>
    <scope>NUCLEOTIDE SEQUENCE</scope>
    <source>
        <strain evidence="7">MAG_39</strain>
    </source>
</reference>
<dbReference type="SUPFAM" id="SSF48179">
    <property type="entry name" value="6-phosphogluconate dehydrogenase C-terminal domain-like"/>
    <property type="match status" value="1"/>
</dbReference>
<feature type="transmembrane region" description="Helical" evidence="5">
    <location>
        <begin position="12"/>
        <end position="38"/>
    </location>
</feature>
<dbReference type="GO" id="GO:0000271">
    <property type="term" value="P:polysaccharide biosynthetic process"/>
    <property type="evidence" value="ECO:0007669"/>
    <property type="project" value="InterPro"/>
</dbReference>
<dbReference type="InterPro" id="IPR008927">
    <property type="entry name" value="6-PGluconate_DH-like_C_sf"/>
</dbReference>
<accession>A0A953JEP1</accession>
<dbReference type="Pfam" id="PF00984">
    <property type="entry name" value="UDPG_MGDP_dh"/>
    <property type="match status" value="1"/>
</dbReference>
<evidence type="ECO:0000256" key="2">
    <source>
        <dbReference type="ARBA" id="ARBA00023002"/>
    </source>
</evidence>
<dbReference type="InterPro" id="IPR014026">
    <property type="entry name" value="UDP-Glc/GDP-Man_DH_dimer"/>
</dbReference>
<dbReference type="AlphaFoldDB" id="A0A953JEP1"/>
<dbReference type="SUPFAM" id="SSF52413">
    <property type="entry name" value="UDP-glucose/GDP-mannose dehydrogenase C-terminal domain"/>
    <property type="match status" value="1"/>
</dbReference>
<dbReference type="PIRSF" id="PIRSF500136">
    <property type="entry name" value="UDP_ManNAc_DH"/>
    <property type="match status" value="1"/>
</dbReference>
<keyword evidence="3" id="KW-0520">NAD</keyword>
<evidence type="ECO:0000256" key="1">
    <source>
        <dbReference type="ARBA" id="ARBA00006601"/>
    </source>
</evidence>
<evidence type="ECO:0000256" key="5">
    <source>
        <dbReference type="SAM" id="Phobius"/>
    </source>
</evidence>
<evidence type="ECO:0000256" key="3">
    <source>
        <dbReference type="ARBA" id="ARBA00023027"/>
    </source>
</evidence>
<dbReference type="SMART" id="SM00984">
    <property type="entry name" value="UDPG_MGDP_dh_C"/>
    <property type="match status" value="1"/>
</dbReference>
<comment type="similarity">
    <text evidence="1 4">Belongs to the UDP-glucose/GDP-mannose dehydrogenase family.</text>
</comment>
<dbReference type="GO" id="GO:0016616">
    <property type="term" value="F:oxidoreductase activity, acting on the CH-OH group of donors, NAD or NADP as acceptor"/>
    <property type="evidence" value="ECO:0007669"/>
    <property type="project" value="InterPro"/>
</dbReference>
<dbReference type="PANTHER" id="PTHR43491:SF2">
    <property type="entry name" value="UDP-N-ACETYL-D-MANNOSAMINE DEHYDROGENASE"/>
    <property type="match status" value="1"/>
</dbReference>
<protein>
    <submittedName>
        <fullName evidence="7">Nucleotide sugar dehydrogenase</fullName>
    </submittedName>
</protein>
<proteinExistence type="inferred from homology"/>
<dbReference type="Pfam" id="PF03721">
    <property type="entry name" value="UDPG_MGDP_dh_N"/>
    <property type="match status" value="1"/>
</dbReference>
<dbReference type="NCBIfam" id="TIGR03026">
    <property type="entry name" value="NDP-sugDHase"/>
    <property type="match status" value="1"/>
</dbReference>
<evidence type="ECO:0000313" key="7">
    <source>
        <dbReference type="EMBL" id="MBZ0157210.1"/>
    </source>
</evidence>
<name>A0A953JEP1_9BACT</name>
<keyword evidence="5" id="KW-0812">Transmembrane</keyword>
<organism evidence="7 8">
    <name type="scientific">Candidatus Nitrobium versatile</name>
    <dbReference type="NCBI Taxonomy" id="2884831"/>
    <lineage>
        <taxon>Bacteria</taxon>
        <taxon>Pseudomonadati</taxon>
        <taxon>Nitrospirota</taxon>
        <taxon>Nitrospiria</taxon>
        <taxon>Nitrospirales</taxon>
        <taxon>Nitrospiraceae</taxon>
        <taxon>Candidatus Nitrobium</taxon>
    </lineage>
</organism>
<sequence>MIEDFVAGRKKIAVVGMGYVGLPLCISMGKVFAGVIGFDISTVRIQELQSGHDRTLEVSPKDVAEASVLFTTDPAALKEASIIIVAVPTPINSHKIPDLKPLQSASEIVGRNLSRGAVVVYESTVYPGVTEDICGPLIEKHSGLKAGKDFALGYSPERINPGDKVHTVENIVKVVSAQDSATTELLAALYGKIIKAGIYKAHDIKTAESAKVIENIQRDLNIALINELSIIFHRLGVDTMKVLEAAGTKWNFLPFRPGLVGGHCIGVDPYYLTFKAQEVGYHPEVILAGRRINDYMGKYIAEQTIKEMIKAGTAVKGSRVLILGFTFKENVKDVRNTRVVDICHELREYGVNPFIHDPEAEREEVREEYGIELIGNLHEFCPYSGIIAAVKHDKFSGITPAYLRSLCGNAPVLIDVKGCFDGKECGASGFGRYWRL</sequence>
<dbReference type="Proteomes" id="UP000705867">
    <property type="component" value="Unassembled WGS sequence"/>
</dbReference>
<dbReference type="InterPro" id="IPR028359">
    <property type="entry name" value="UDP_ManNAc/GlcNAc_DH"/>
</dbReference>
<evidence type="ECO:0000313" key="8">
    <source>
        <dbReference type="Proteomes" id="UP000705867"/>
    </source>
</evidence>
<dbReference type="InterPro" id="IPR001732">
    <property type="entry name" value="UDP-Glc/GDP-Man_DH_N"/>
</dbReference>
<dbReference type="InterPro" id="IPR014027">
    <property type="entry name" value="UDP-Glc/GDP-Man_DH_C"/>
</dbReference>
<comment type="caution">
    <text evidence="7">The sequence shown here is derived from an EMBL/GenBank/DDBJ whole genome shotgun (WGS) entry which is preliminary data.</text>
</comment>
<dbReference type="GO" id="GO:0016628">
    <property type="term" value="F:oxidoreductase activity, acting on the CH-CH group of donors, NAD or NADP as acceptor"/>
    <property type="evidence" value="ECO:0007669"/>
    <property type="project" value="InterPro"/>
</dbReference>
<keyword evidence="5" id="KW-0472">Membrane</keyword>
<dbReference type="Pfam" id="PF03720">
    <property type="entry name" value="UDPG_MGDP_dh_C"/>
    <property type="match status" value="1"/>
</dbReference>
<dbReference type="Gene3D" id="3.40.50.720">
    <property type="entry name" value="NAD(P)-binding Rossmann-like Domain"/>
    <property type="match status" value="2"/>
</dbReference>